<comment type="caution">
    <text evidence="5">The sequence shown here is derived from an EMBL/GenBank/DDBJ whole genome shotgun (WGS) entry which is preliminary data.</text>
</comment>
<proteinExistence type="predicted"/>
<dbReference type="OrthoDB" id="9808948at2"/>
<protein>
    <submittedName>
        <fullName evidence="5">Polysaccharide export protein</fullName>
    </submittedName>
</protein>
<dbReference type="Pfam" id="PF02563">
    <property type="entry name" value="Poly_export"/>
    <property type="match status" value="1"/>
</dbReference>
<reference evidence="5 6" key="1">
    <citation type="submission" date="2018-11" db="EMBL/GenBank/DDBJ databases">
        <authorList>
            <person name="Ye M.-Q."/>
            <person name="Du Z.-J."/>
        </authorList>
    </citation>
    <scope>NUCLEOTIDE SEQUENCE [LARGE SCALE GENOMIC DNA]</scope>
    <source>
        <strain evidence="5 6">U0105</strain>
    </source>
</reference>
<feature type="domain" description="Polysaccharide export protein N-terminal" evidence="3">
    <location>
        <begin position="127"/>
        <end position="200"/>
    </location>
</feature>
<accession>A0A3N5YQC9</accession>
<dbReference type="Proteomes" id="UP000275281">
    <property type="component" value="Unassembled WGS sequence"/>
</dbReference>
<name>A0A3N5YQC9_9ALTE</name>
<dbReference type="PANTHER" id="PTHR33619:SF3">
    <property type="entry name" value="POLYSACCHARIDE EXPORT PROTEIN GFCE-RELATED"/>
    <property type="match status" value="1"/>
</dbReference>
<keyword evidence="6" id="KW-1185">Reference proteome</keyword>
<dbReference type="AlphaFoldDB" id="A0A3N5YQC9"/>
<organism evidence="5 6">
    <name type="scientific">Alteromonas sediminis</name>
    <dbReference type="NCBI Taxonomy" id="2259342"/>
    <lineage>
        <taxon>Bacteria</taxon>
        <taxon>Pseudomonadati</taxon>
        <taxon>Pseudomonadota</taxon>
        <taxon>Gammaproteobacteria</taxon>
        <taxon>Alteromonadales</taxon>
        <taxon>Alteromonadaceae</taxon>
        <taxon>Alteromonas/Salinimonas group</taxon>
        <taxon>Alteromonas</taxon>
    </lineage>
</organism>
<evidence type="ECO:0000256" key="2">
    <source>
        <dbReference type="SAM" id="SignalP"/>
    </source>
</evidence>
<gene>
    <name evidence="5" type="ORF">DRW07_02470</name>
</gene>
<dbReference type="InterPro" id="IPR003715">
    <property type="entry name" value="Poly_export_N"/>
</dbReference>
<sequence>MKMNKWLVLVSVLVLAFPVSAQVSLQTVTGAQQNVNTTQGVFGAPNVTGGAQSLSREQLMQAQLAAQSQQMDLSQYIQSNGNSTGRNFNAQQQIAMAANRADDGKPKPYGHNLFTSGFVAERSDGLNSQYRVSPGDKIAMQMWGAVVRSQIITVDNQGNIFVPDVGPIRVKDIPATHLNAVVTESIKQIYPNNVNVYINLLTATPVSVYVSGPVQRPGQYAGLASDSVLFFLISAGGIDPQRGSYRNVSIIRDGETLITYDIYDFLKNGKLESFSFKDNDVVLVAEQGPMITVEGSARYPFRFELKPESRSGSDLIAYSRPLNKTTHVAVTGNRPHGPISVYVPFEEFEAFEVEDGDVVLFNDDIRPKVISVQISGSYEGPSFYSLKKGTRLVDMLSYVAIDPDSANFENVYIKRKSVAQQQKQLLEQSLQRLERSVFTAPASSDGEALIRSREAQLVAQFIERARKVKPLGKVIVADNNNVANIRLEQGDEIVIPERTDVIQVSGEVMMPQALVYNENANIEDYIAWAAGFTERAEAEQVLVIHANGLSRFVTLDSNNFWLDGDGEATLKPGDQILVLPKVDTKLMQSVKDITQILYQIAVTANAVID</sequence>
<feature type="chain" id="PRO_5018094989" evidence="2">
    <location>
        <begin position="22"/>
        <end position="609"/>
    </location>
</feature>
<dbReference type="EMBL" id="RPOK01000001">
    <property type="protein sequence ID" value="RPJ68291.1"/>
    <property type="molecule type" value="Genomic_DNA"/>
</dbReference>
<dbReference type="InterPro" id="IPR049712">
    <property type="entry name" value="Poly_export"/>
</dbReference>
<dbReference type="Pfam" id="PF10531">
    <property type="entry name" value="SLBB"/>
    <property type="match status" value="1"/>
</dbReference>
<evidence type="ECO:0000313" key="5">
    <source>
        <dbReference type="EMBL" id="RPJ68291.1"/>
    </source>
</evidence>
<evidence type="ECO:0000259" key="3">
    <source>
        <dbReference type="Pfam" id="PF02563"/>
    </source>
</evidence>
<dbReference type="GO" id="GO:0015159">
    <property type="term" value="F:polysaccharide transmembrane transporter activity"/>
    <property type="evidence" value="ECO:0007669"/>
    <property type="project" value="InterPro"/>
</dbReference>
<evidence type="ECO:0000259" key="4">
    <source>
        <dbReference type="Pfam" id="PF10531"/>
    </source>
</evidence>
<dbReference type="PANTHER" id="PTHR33619">
    <property type="entry name" value="POLYSACCHARIDE EXPORT PROTEIN GFCE-RELATED"/>
    <property type="match status" value="1"/>
</dbReference>
<evidence type="ECO:0000256" key="1">
    <source>
        <dbReference type="ARBA" id="ARBA00022729"/>
    </source>
</evidence>
<feature type="domain" description="Soluble ligand binding" evidence="4">
    <location>
        <begin position="501"/>
        <end position="544"/>
    </location>
</feature>
<feature type="signal peptide" evidence="2">
    <location>
        <begin position="1"/>
        <end position="21"/>
    </location>
</feature>
<dbReference type="InterPro" id="IPR019554">
    <property type="entry name" value="Soluble_ligand-bd"/>
</dbReference>
<keyword evidence="1 2" id="KW-0732">Signal</keyword>
<evidence type="ECO:0000313" key="6">
    <source>
        <dbReference type="Proteomes" id="UP000275281"/>
    </source>
</evidence>
<dbReference type="Gene3D" id="3.10.560.10">
    <property type="entry name" value="Outer membrane lipoprotein wza domain like"/>
    <property type="match status" value="2"/>
</dbReference>